<dbReference type="PRINTS" id="PR00304">
    <property type="entry name" value="TCOMPLEXTCP1"/>
</dbReference>
<name>A0AA35TPU9_GEOBA</name>
<dbReference type="Pfam" id="PF00118">
    <property type="entry name" value="Cpn60_TCP1"/>
    <property type="match status" value="1"/>
</dbReference>
<dbReference type="SUPFAM" id="SSF52029">
    <property type="entry name" value="GroEL apical domain-like"/>
    <property type="match status" value="1"/>
</dbReference>
<keyword evidence="8" id="KW-1185">Reference proteome</keyword>
<dbReference type="InterPro" id="IPR002423">
    <property type="entry name" value="Cpn60/GroEL/TCP-1"/>
</dbReference>
<evidence type="ECO:0000313" key="7">
    <source>
        <dbReference type="EMBL" id="CAI8050886.1"/>
    </source>
</evidence>
<dbReference type="SUPFAM" id="SSF48592">
    <property type="entry name" value="GroEL equatorial domain-like"/>
    <property type="match status" value="1"/>
</dbReference>
<keyword evidence="4 5" id="KW-0143">Chaperone</keyword>
<comment type="similarity">
    <text evidence="1 5">Belongs to the TCP-1 chaperonin family.</text>
</comment>
<protein>
    <submittedName>
        <fullName evidence="7">Thermosome subunit</fullName>
    </submittedName>
</protein>
<evidence type="ECO:0000256" key="5">
    <source>
        <dbReference type="RuleBase" id="RU004187"/>
    </source>
</evidence>
<evidence type="ECO:0000256" key="1">
    <source>
        <dbReference type="ARBA" id="ARBA00008020"/>
    </source>
</evidence>
<proteinExistence type="inferred from homology"/>
<dbReference type="SUPFAM" id="SSF54849">
    <property type="entry name" value="GroEL-intermediate domain like"/>
    <property type="match status" value="1"/>
</dbReference>
<dbReference type="NCBIfam" id="NF041082">
    <property type="entry name" value="thermosome_alpha"/>
    <property type="match status" value="1"/>
</dbReference>
<dbReference type="InterPro" id="IPR027410">
    <property type="entry name" value="TCP-1-like_intermed_sf"/>
</dbReference>
<evidence type="ECO:0000256" key="2">
    <source>
        <dbReference type="ARBA" id="ARBA00022741"/>
    </source>
</evidence>
<dbReference type="InterPro" id="IPR053374">
    <property type="entry name" value="TCP-1_chaperonin"/>
</dbReference>
<dbReference type="Proteomes" id="UP001174909">
    <property type="component" value="Unassembled WGS sequence"/>
</dbReference>
<evidence type="ECO:0000313" key="8">
    <source>
        <dbReference type="Proteomes" id="UP001174909"/>
    </source>
</evidence>
<accession>A0AA35TPU9</accession>
<dbReference type="AlphaFoldDB" id="A0AA35TPU9"/>
<dbReference type="Gene3D" id="3.50.7.10">
    <property type="entry name" value="GroEL"/>
    <property type="match status" value="1"/>
</dbReference>
<evidence type="ECO:0000256" key="6">
    <source>
        <dbReference type="SAM" id="MobiDB-lite"/>
    </source>
</evidence>
<evidence type="ECO:0000256" key="3">
    <source>
        <dbReference type="ARBA" id="ARBA00022840"/>
    </source>
</evidence>
<dbReference type="InterPro" id="IPR027413">
    <property type="entry name" value="GROEL-like_equatorial_sf"/>
</dbReference>
<organism evidence="7 8">
    <name type="scientific">Geodia barretti</name>
    <name type="common">Barrett's horny sponge</name>
    <dbReference type="NCBI Taxonomy" id="519541"/>
    <lineage>
        <taxon>Eukaryota</taxon>
        <taxon>Metazoa</taxon>
        <taxon>Porifera</taxon>
        <taxon>Demospongiae</taxon>
        <taxon>Heteroscleromorpha</taxon>
        <taxon>Tetractinellida</taxon>
        <taxon>Astrophorina</taxon>
        <taxon>Geodiidae</taxon>
        <taxon>Geodia</taxon>
    </lineage>
</organism>
<dbReference type="InterPro" id="IPR017998">
    <property type="entry name" value="Chaperone_TCP-1"/>
</dbReference>
<dbReference type="PANTHER" id="PTHR11353">
    <property type="entry name" value="CHAPERONIN"/>
    <property type="match status" value="1"/>
</dbReference>
<reference evidence="7" key="1">
    <citation type="submission" date="2023-03" db="EMBL/GenBank/DDBJ databases">
        <authorList>
            <person name="Steffen K."/>
            <person name="Cardenas P."/>
        </authorList>
    </citation>
    <scope>NUCLEOTIDE SEQUENCE</scope>
</reference>
<comment type="caution">
    <text evidence="7">The sequence shown here is derived from an EMBL/GenBank/DDBJ whole genome shotgun (WGS) entry which is preliminary data.</text>
</comment>
<dbReference type="GO" id="GO:0140662">
    <property type="term" value="F:ATP-dependent protein folding chaperone"/>
    <property type="evidence" value="ECO:0007669"/>
    <property type="project" value="InterPro"/>
</dbReference>
<keyword evidence="3 5" id="KW-0067">ATP-binding</keyword>
<keyword evidence="2 5" id="KW-0547">Nucleotide-binding</keyword>
<dbReference type="NCBIfam" id="NF041083">
    <property type="entry name" value="thermosome_beta"/>
    <property type="match status" value="1"/>
</dbReference>
<evidence type="ECO:0000256" key="4">
    <source>
        <dbReference type="ARBA" id="ARBA00023186"/>
    </source>
</evidence>
<dbReference type="Gene3D" id="1.10.560.10">
    <property type="entry name" value="GroEL-like equatorial domain"/>
    <property type="match status" value="1"/>
</dbReference>
<dbReference type="InterPro" id="IPR027409">
    <property type="entry name" value="GroEL-like_apical_dom_sf"/>
</dbReference>
<dbReference type="GO" id="GO:0005524">
    <property type="term" value="F:ATP binding"/>
    <property type="evidence" value="ECO:0007669"/>
    <property type="project" value="UniProtKB-KW"/>
</dbReference>
<gene>
    <name evidence="7" type="ORF">GBAR_LOCUS27913</name>
</gene>
<dbReference type="Gene3D" id="3.30.260.10">
    <property type="entry name" value="TCP-1-like chaperonin intermediate domain"/>
    <property type="match status" value="1"/>
</dbReference>
<dbReference type="EMBL" id="CASHTH010003886">
    <property type="protein sequence ID" value="CAI8050886.1"/>
    <property type="molecule type" value="Genomic_DNA"/>
</dbReference>
<dbReference type="InterPro" id="IPR054827">
    <property type="entry name" value="thermosome_alpha"/>
</dbReference>
<sequence length="559" mass="60981">MKYPDIFNPDLSRIGRRDSQTYNVVAGILVTDVIKTSLGPRGMEKVYIDILGEATVTKHGGAFLRKLDVDHPAAKAVVDAVNTVDTHVGDGTISAAVLMGAMLRQSKELLGRGFPTAVITRGFEEGMKYALEALDEIRIEADAGDRAMMRSLAVSCLEGKALFDALPDGRMADVFIDAVCQVADLERGTVNTDDIKIEEKPGDPADIRLVRGTVIDKPADNPGMPRTVGNVKVLLLNDPLETMRTKAESEIEITSPEQMGRFASQEDLDVLATVKKVVDSGAGLVVSRKGISGLAQERLAREGIMSVRRAKYNDLWWLEKSTGAKVCRSVEGISGGELGFAGRVHEESVGGDRMVFVESEDPGSVTILLRAGSKRHLDEFHRTALNAICVLRNFIESPFIVYGGGSCEAIMAKKIRERAPCLEGKEQVVVERFADALEEIPMTLARNLGMSALDALPAMRSMYAVAGNGCWYGVNAGTRELDDMAGTVVESLAVKQQVVKTAVEAANMILNVDDVFVKDLIDNTHCHIDGTVHAHKEPGRNHNHWEQEGLEQRQMHHYY</sequence>
<feature type="region of interest" description="Disordered" evidence="6">
    <location>
        <begin position="533"/>
        <end position="559"/>
    </location>
</feature>